<keyword evidence="15" id="KW-1185">Reference proteome</keyword>
<dbReference type="PROSITE" id="PS00107">
    <property type="entry name" value="PROTEIN_KINASE_ATP"/>
    <property type="match status" value="1"/>
</dbReference>
<evidence type="ECO:0000256" key="3">
    <source>
        <dbReference type="ARBA" id="ARBA00022443"/>
    </source>
</evidence>
<evidence type="ECO:0000256" key="9">
    <source>
        <dbReference type="ARBA" id="ARBA00023137"/>
    </source>
</evidence>
<sequence length="1038" mass="113780">MASSSNYPEDALLEALRETDLDSFQNKLCHDLQLTRLEHFDHVQDDELQALAGLSAPAIRRLRAAIEEKKKRGKKRSIFGTLNRKDSKSRSTATFLINPNHADERADAAGSTCLIGKEQLKLMERLGEGSFAVVKRAIWTQDDGRKTDVAVKLLRDSSSTVAEELQLEVNNMHKLRHPNLIRLHGLVFANPIMMVVELCDGGALLDRLRDTNKPALLASQLIDYSVQIAKGMAYLETKRFIHRDLATRNVLLTSNERLVKIGDFGLMRALPDKDEHYVMSAQKKVPFAWCPPESLRRRQFSHASDVWSFGVTVWEIFSYGEEPWCGYRGPEILQRITNGETLAKPTCCPKELYELMLQCWSITPEQRPRFLALKDLIKELQFSVGECREVLKGEGLLESEVNDKIIIVDGSPESFYWFGQNVRTRKYGNFSRKAIFFRSRSSLRNPRDISRPIKGSFIHAGHGDARGGDSWGQADKIDPIYLRNPMPLQMMEPLEPATIRGAEVVESIMGIRSNRQSVPTPLQPPPPNSRSSRSGELRRRTVIGTTTPTVSFAPTSSSSSSNQFHSSNGGGGGTNGSSEASDEIDPFAPFDDYDDVGFEVNGAAASSSSLPSHPAVAAAAAMKSSSPHSYYDPPPVPAESPSMTSSMMSSHHPPLPISPAATLTNGGHSSSTVVQRHQKSEPAFIPSARSFPSASSLPSHPEDPVPQRANFEFAQSPEVHQRPIVIPQPPPPAAPQVLSGTHDSSMTVTQPVWSLPKPPTSSPRNHSTTFSASPSQDPNEPDPFEVPSSVRQLASRPRYSQMYQDTQTPTPSTPAARDQTSATPSTSNTFWTGHASHAHNQPHHQYNPSGQMISELAARMDRITSAPSSTAFQRSSVSASVNYGSSIYHQPNATSSMTSLEQVASASAATPIAKPPSTRAPVNMRPVSGVVLTPEVRQSKSRSVSDLDTKALLDLFDPLSSKPPSDRIAAVIKEAPFAGQERCIVMLKRCQNDVQAAIRELKIEKLVDMGLVPDREIATAVLESANWDPNAAAEKLLG</sequence>
<evidence type="ECO:0000256" key="11">
    <source>
        <dbReference type="PROSITE-ProRule" id="PRU10141"/>
    </source>
</evidence>
<feature type="domain" description="UBA" evidence="14">
    <location>
        <begin position="997"/>
        <end position="1038"/>
    </location>
</feature>
<feature type="compositionally biased region" description="Polar residues" evidence="12">
    <location>
        <begin position="661"/>
        <end position="675"/>
    </location>
</feature>
<dbReference type="InterPro" id="IPR055175">
    <property type="entry name" value="ACK/TNK-like_SAM"/>
</dbReference>
<dbReference type="Pfam" id="PF22931">
    <property type="entry name" value="SAM_TNK"/>
    <property type="match status" value="1"/>
</dbReference>
<feature type="compositionally biased region" description="Low complexity" evidence="12">
    <location>
        <begin position="640"/>
        <end position="652"/>
    </location>
</feature>
<feature type="compositionally biased region" description="Low complexity" evidence="12">
    <location>
        <begin position="544"/>
        <end position="567"/>
    </location>
</feature>
<dbReference type="Proteomes" id="UP000887566">
    <property type="component" value="Unplaced"/>
</dbReference>
<dbReference type="AlphaFoldDB" id="A0A914XDE1"/>
<dbReference type="GO" id="GO:0005737">
    <property type="term" value="C:cytoplasm"/>
    <property type="evidence" value="ECO:0007669"/>
    <property type="project" value="UniProtKB-SubCell"/>
</dbReference>
<dbReference type="GO" id="GO:0004674">
    <property type="term" value="F:protein serine/threonine kinase activity"/>
    <property type="evidence" value="ECO:0007669"/>
    <property type="project" value="UniProtKB-EC"/>
</dbReference>
<evidence type="ECO:0000256" key="4">
    <source>
        <dbReference type="ARBA" id="ARBA00022490"/>
    </source>
</evidence>
<dbReference type="PANTHER" id="PTHR24418">
    <property type="entry name" value="TYROSINE-PROTEIN KINASE"/>
    <property type="match status" value="1"/>
</dbReference>
<feature type="compositionally biased region" description="Polar residues" evidence="12">
    <location>
        <begin position="818"/>
        <end position="831"/>
    </location>
</feature>
<dbReference type="Pfam" id="PF09027">
    <property type="entry name" value="GTPase_binding"/>
    <property type="match status" value="1"/>
</dbReference>
<proteinExistence type="predicted"/>
<dbReference type="PROSITE" id="PS50030">
    <property type="entry name" value="UBA"/>
    <property type="match status" value="1"/>
</dbReference>
<dbReference type="InterPro" id="IPR020635">
    <property type="entry name" value="Tyr_kinase_cat_dom"/>
</dbReference>
<evidence type="ECO:0000256" key="8">
    <source>
        <dbReference type="ARBA" id="ARBA00022840"/>
    </source>
</evidence>
<protein>
    <recommendedName>
        <fullName evidence="2">non-specific protein-tyrosine kinase</fullName>
        <ecNumber evidence="2">2.7.10.2</ecNumber>
    </recommendedName>
</protein>
<evidence type="ECO:0000256" key="5">
    <source>
        <dbReference type="ARBA" id="ARBA00022679"/>
    </source>
</evidence>
<name>A0A914XDE1_9BILA</name>
<evidence type="ECO:0000256" key="7">
    <source>
        <dbReference type="ARBA" id="ARBA00022777"/>
    </source>
</evidence>
<evidence type="ECO:0000256" key="6">
    <source>
        <dbReference type="ARBA" id="ARBA00022741"/>
    </source>
</evidence>
<feature type="compositionally biased region" description="Polar residues" evidence="12">
    <location>
        <begin position="762"/>
        <end position="778"/>
    </location>
</feature>
<evidence type="ECO:0000259" key="14">
    <source>
        <dbReference type="PROSITE" id="PS50030"/>
    </source>
</evidence>
<reference evidence="16" key="1">
    <citation type="submission" date="2022-11" db="UniProtKB">
        <authorList>
            <consortium name="WormBaseParasite"/>
        </authorList>
    </citation>
    <scope>IDENTIFICATION</scope>
</reference>
<feature type="region of interest" description="Disordered" evidence="12">
    <location>
        <begin position="625"/>
        <end position="848"/>
    </location>
</feature>
<keyword evidence="6 11" id="KW-0547">Nucleotide-binding</keyword>
<dbReference type="PROSITE" id="PS50011">
    <property type="entry name" value="PROTEIN_KINASE_DOM"/>
    <property type="match status" value="1"/>
</dbReference>
<evidence type="ECO:0000256" key="2">
    <source>
        <dbReference type="ARBA" id="ARBA00011903"/>
    </source>
</evidence>
<dbReference type="PROSITE" id="PS00109">
    <property type="entry name" value="PROTEIN_KINASE_TYR"/>
    <property type="match status" value="1"/>
</dbReference>
<feature type="compositionally biased region" description="Acidic residues" evidence="12">
    <location>
        <begin position="580"/>
        <end position="593"/>
    </location>
</feature>
<dbReference type="InterPro" id="IPR001245">
    <property type="entry name" value="Ser-Thr/Tyr_kinase_cat_dom"/>
</dbReference>
<dbReference type="InterPro" id="IPR000719">
    <property type="entry name" value="Prot_kinase_dom"/>
</dbReference>
<feature type="region of interest" description="Disordered" evidence="12">
    <location>
        <begin position="513"/>
        <end position="593"/>
    </location>
</feature>
<dbReference type="InterPro" id="IPR015116">
    <property type="entry name" value="Cdc42-bd-like"/>
</dbReference>
<accession>A0A914XDE1</accession>
<comment type="subcellular location">
    <subcellularLocation>
        <location evidence="1">Cytoplasm</location>
    </subcellularLocation>
</comment>
<dbReference type="Pfam" id="PF07714">
    <property type="entry name" value="PK_Tyr_Ser-Thr"/>
    <property type="match status" value="1"/>
</dbReference>
<feature type="compositionally biased region" description="Polar residues" evidence="12">
    <location>
        <begin position="801"/>
        <end position="810"/>
    </location>
</feature>
<keyword evidence="5" id="KW-0808">Transferase</keyword>
<dbReference type="GO" id="GO:0004715">
    <property type="term" value="F:non-membrane spanning protein tyrosine kinase activity"/>
    <property type="evidence" value="ECO:0007669"/>
    <property type="project" value="UniProtKB-EC"/>
</dbReference>
<feature type="binding site" evidence="11">
    <location>
        <position position="152"/>
    </location>
    <ligand>
        <name>ATP</name>
        <dbReference type="ChEBI" id="CHEBI:30616"/>
    </ligand>
</feature>
<dbReference type="PRINTS" id="PR00109">
    <property type="entry name" value="TYRKINASE"/>
</dbReference>
<dbReference type="Gene3D" id="4.10.680.10">
    <property type="entry name" value="Cdc42-like binding domain"/>
    <property type="match status" value="1"/>
</dbReference>
<dbReference type="InterPro" id="IPR017441">
    <property type="entry name" value="Protein_kinase_ATP_BS"/>
</dbReference>
<dbReference type="WBParaSite" id="PSAMB.scaffold753size71358.g8591.t1">
    <property type="protein sequence ID" value="PSAMB.scaffold753size71358.g8591.t1"/>
    <property type="gene ID" value="PSAMB.scaffold753size71358.g8591"/>
</dbReference>
<evidence type="ECO:0000313" key="15">
    <source>
        <dbReference type="Proteomes" id="UP000887566"/>
    </source>
</evidence>
<comment type="catalytic activity">
    <reaction evidence="10">
        <text>L-threonyl-[protein] + ATP = O-phospho-L-threonyl-[protein] + ADP + H(+)</text>
        <dbReference type="Rhea" id="RHEA:46608"/>
        <dbReference type="Rhea" id="RHEA-COMP:11060"/>
        <dbReference type="Rhea" id="RHEA-COMP:11605"/>
        <dbReference type="ChEBI" id="CHEBI:15378"/>
        <dbReference type="ChEBI" id="CHEBI:30013"/>
        <dbReference type="ChEBI" id="CHEBI:30616"/>
        <dbReference type="ChEBI" id="CHEBI:61977"/>
        <dbReference type="ChEBI" id="CHEBI:456216"/>
        <dbReference type="EC" id="2.7.11.1"/>
    </reaction>
</comment>
<dbReference type="InterPro" id="IPR050198">
    <property type="entry name" value="Non-receptor_tyrosine_kinases"/>
</dbReference>
<evidence type="ECO:0000256" key="1">
    <source>
        <dbReference type="ARBA" id="ARBA00004496"/>
    </source>
</evidence>
<dbReference type="SMART" id="SM00165">
    <property type="entry name" value="UBA"/>
    <property type="match status" value="1"/>
</dbReference>
<keyword evidence="9" id="KW-0829">Tyrosine-protein kinase</keyword>
<dbReference type="InterPro" id="IPR015940">
    <property type="entry name" value="UBA"/>
</dbReference>
<keyword evidence="4" id="KW-0963">Cytoplasm</keyword>
<dbReference type="InterPro" id="IPR011009">
    <property type="entry name" value="Kinase-like_dom_sf"/>
</dbReference>
<feature type="compositionally biased region" description="Polar residues" evidence="12">
    <location>
        <begin position="738"/>
        <end position="752"/>
    </location>
</feature>
<dbReference type="SUPFAM" id="SSF56112">
    <property type="entry name" value="Protein kinase-like (PK-like)"/>
    <property type="match status" value="1"/>
</dbReference>
<dbReference type="FunFam" id="4.10.680.10:FF:000001">
    <property type="entry name" value="activated CDC42 kinase 1 isoform X1"/>
    <property type="match status" value="1"/>
</dbReference>
<keyword evidence="7" id="KW-0418">Kinase</keyword>
<evidence type="ECO:0000256" key="12">
    <source>
        <dbReference type="SAM" id="MobiDB-lite"/>
    </source>
</evidence>
<evidence type="ECO:0000256" key="10">
    <source>
        <dbReference type="ARBA" id="ARBA00047899"/>
    </source>
</evidence>
<dbReference type="Gene3D" id="3.30.200.20">
    <property type="entry name" value="Phosphorylase Kinase, domain 1"/>
    <property type="match status" value="1"/>
</dbReference>
<dbReference type="InterPro" id="IPR008266">
    <property type="entry name" value="Tyr_kinase_AS"/>
</dbReference>
<dbReference type="InterPro" id="IPR037085">
    <property type="entry name" value="Cdc42-bd-like_dom_sf"/>
</dbReference>
<evidence type="ECO:0000259" key="13">
    <source>
        <dbReference type="PROSITE" id="PS50011"/>
    </source>
</evidence>
<organism evidence="15 16">
    <name type="scientific">Plectus sambesii</name>
    <dbReference type="NCBI Taxonomy" id="2011161"/>
    <lineage>
        <taxon>Eukaryota</taxon>
        <taxon>Metazoa</taxon>
        <taxon>Ecdysozoa</taxon>
        <taxon>Nematoda</taxon>
        <taxon>Chromadorea</taxon>
        <taxon>Plectida</taxon>
        <taxon>Plectina</taxon>
        <taxon>Plectoidea</taxon>
        <taxon>Plectidae</taxon>
        <taxon>Plectus</taxon>
    </lineage>
</organism>
<dbReference type="EC" id="2.7.10.2" evidence="2"/>
<evidence type="ECO:0000313" key="16">
    <source>
        <dbReference type="WBParaSite" id="PSAMB.scaffold753size71358.g8591.t1"/>
    </source>
</evidence>
<dbReference type="Gene3D" id="1.10.510.10">
    <property type="entry name" value="Transferase(Phosphotransferase) domain 1"/>
    <property type="match status" value="1"/>
</dbReference>
<feature type="domain" description="Protein kinase" evidence="13">
    <location>
        <begin position="120"/>
        <end position="382"/>
    </location>
</feature>
<dbReference type="SMART" id="SM00219">
    <property type="entry name" value="TyrKc"/>
    <property type="match status" value="1"/>
</dbReference>
<dbReference type="FunFam" id="1.10.510.10:FF:000521">
    <property type="entry name" value="Tyrosine-protein kinase pr2"/>
    <property type="match status" value="1"/>
</dbReference>
<keyword evidence="8 11" id="KW-0067">ATP-binding</keyword>
<dbReference type="GO" id="GO:0005524">
    <property type="term" value="F:ATP binding"/>
    <property type="evidence" value="ECO:0007669"/>
    <property type="project" value="UniProtKB-UniRule"/>
</dbReference>
<keyword evidence="3" id="KW-0728">SH3 domain</keyword>